<gene>
    <name evidence="1" type="ORF">FJO69_02850</name>
</gene>
<comment type="caution">
    <text evidence="1">The sequence shown here is derived from an EMBL/GenBank/DDBJ whole genome shotgun (WGS) entry which is preliminary data.</text>
</comment>
<dbReference type="RefSeq" id="WP_140781557.1">
    <property type="nucleotide sequence ID" value="NZ_VFSS01000014.1"/>
</dbReference>
<dbReference type="Proteomes" id="UP000319776">
    <property type="component" value="Unassembled WGS sequence"/>
</dbReference>
<evidence type="ECO:0000313" key="2">
    <source>
        <dbReference type="Proteomes" id="UP000319776"/>
    </source>
</evidence>
<dbReference type="AlphaFoldDB" id="A0A501X7S7"/>
<dbReference type="EMBL" id="VFSS01000014">
    <property type="protein sequence ID" value="TPE56571.1"/>
    <property type="molecule type" value="Genomic_DNA"/>
</dbReference>
<organism evidence="1 2">
    <name type="scientific">[Mycoplasma] falconis</name>
    <dbReference type="NCBI Taxonomy" id="92403"/>
    <lineage>
        <taxon>Bacteria</taxon>
        <taxon>Bacillati</taxon>
        <taxon>Mycoplasmatota</taxon>
        <taxon>Mycoplasmoidales</taxon>
        <taxon>Metamycoplasmataceae</taxon>
        <taxon>Metamycoplasma</taxon>
    </lineage>
</organism>
<sequence length="265" mass="31408">MTKKQKILISTLVPTFVVATTAVIAAPFIAIEVSRNNEIKRAEFLINNPHLLENKDENKNRIATPIKLVKLTTSSNDLKDIEKEFLEILNSDEYKPIEGYNRIVLQSINNFDNLNQESLKSEFFTNFKNEKQILFVYLPNKVDDFHFFDPELKSEFIKNEKELFFTPYQEISYFKIPINKNKQNNHLIYDYPTGTITKDKEFGKYFNFGLQVGENKFLEVQFDIETNSWRENKFLMLINFFKIEDNRPVEFNRKIASRAFEYSFK</sequence>
<protein>
    <submittedName>
        <fullName evidence="1">Uncharacterized protein</fullName>
    </submittedName>
</protein>
<proteinExistence type="predicted"/>
<name>A0A501X7S7_9BACT</name>
<accession>A0A501X7S7</accession>
<keyword evidence="2" id="KW-1185">Reference proteome</keyword>
<evidence type="ECO:0000313" key="1">
    <source>
        <dbReference type="EMBL" id="TPE56571.1"/>
    </source>
</evidence>
<reference evidence="1 2" key="1">
    <citation type="submission" date="2019-06" db="EMBL/GenBank/DDBJ databases">
        <title>Mycoplasma falconis type strain whole genome sequence.</title>
        <authorList>
            <person name="Spergser J."/>
        </authorList>
    </citation>
    <scope>NUCLEOTIDE SEQUENCE [LARGE SCALE GENOMIC DNA]</scope>
    <source>
        <strain evidence="1 2">ATCC 51372</strain>
    </source>
</reference>